<organism evidence="2 3">
    <name type="scientific">Zophobas morio</name>
    <dbReference type="NCBI Taxonomy" id="2755281"/>
    <lineage>
        <taxon>Eukaryota</taxon>
        <taxon>Metazoa</taxon>
        <taxon>Ecdysozoa</taxon>
        <taxon>Arthropoda</taxon>
        <taxon>Hexapoda</taxon>
        <taxon>Insecta</taxon>
        <taxon>Pterygota</taxon>
        <taxon>Neoptera</taxon>
        <taxon>Endopterygota</taxon>
        <taxon>Coleoptera</taxon>
        <taxon>Polyphaga</taxon>
        <taxon>Cucujiformia</taxon>
        <taxon>Tenebrionidae</taxon>
        <taxon>Zophobas</taxon>
    </lineage>
</organism>
<evidence type="ECO:0000259" key="1">
    <source>
        <dbReference type="Pfam" id="PF03372"/>
    </source>
</evidence>
<gene>
    <name evidence="2" type="ORF">Zmor_011079</name>
</gene>
<dbReference type="PANTHER" id="PTHR12121">
    <property type="entry name" value="CARBON CATABOLITE REPRESSOR PROTEIN 4"/>
    <property type="match status" value="1"/>
</dbReference>
<protein>
    <recommendedName>
        <fullName evidence="1">Endonuclease/exonuclease/phosphatase domain-containing protein</fullName>
    </recommendedName>
</protein>
<evidence type="ECO:0000313" key="2">
    <source>
        <dbReference type="EMBL" id="KAJ3659389.1"/>
    </source>
</evidence>
<reference evidence="2" key="1">
    <citation type="journal article" date="2023" name="G3 (Bethesda)">
        <title>Whole genome assemblies of Zophobas morio and Tenebrio molitor.</title>
        <authorList>
            <person name="Kaur S."/>
            <person name="Stinson S.A."/>
            <person name="diCenzo G.C."/>
        </authorList>
    </citation>
    <scope>NUCLEOTIDE SEQUENCE</scope>
    <source>
        <strain evidence="2">QUZm001</strain>
    </source>
</reference>
<dbReference type="GO" id="GO:0000175">
    <property type="term" value="F:3'-5'-RNA exonuclease activity"/>
    <property type="evidence" value="ECO:0007669"/>
    <property type="project" value="TreeGrafter"/>
</dbReference>
<dbReference type="EMBL" id="JALNTZ010000003">
    <property type="protein sequence ID" value="KAJ3659389.1"/>
    <property type="molecule type" value="Genomic_DNA"/>
</dbReference>
<dbReference type="SUPFAM" id="SSF56219">
    <property type="entry name" value="DNase I-like"/>
    <property type="match status" value="1"/>
</dbReference>
<dbReference type="AlphaFoldDB" id="A0AA38IQZ6"/>
<feature type="domain" description="Endonuclease/exonuclease/phosphatase" evidence="1">
    <location>
        <begin position="165"/>
        <end position="523"/>
    </location>
</feature>
<dbReference type="InterPro" id="IPR050410">
    <property type="entry name" value="CCR4/nocturin_mRNA_transcr"/>
</dbReference>
<dbReference type="InterPro" id="IPR005135">
    <property type="entry name" value="Endo/exonuclease/phosphatase"/>
</dbReference>
<name>A0AA38IQZ6_9CUCU</name>
<dbReference type="InterPro" id="IPR036691">
    <property type="entry name" value="Endo/exonu/phosph_ase_sf"/>
</dbReference>
<sequence>MSTCPYSQQKDAKLRMSEQECKRYKHNEPATNSSAHLCANCSRAESNSASRMPHEQVHNKNTAKEGIFVVNPVSLVQSPNFVTDIPLWQPVTLHNYNLIYGNITHSILQPNLYPNYFHRPGQENHRQVHNFAKTYNDGEASINSLRHWEKLMNENTMPGFNFTVMSYNVLAQDLLDQHMYLYASHKKESLKWHNRWKNLMSEIRHFKPDILCLQEVQKSHLETHFAVLEQLGYKGLYKQRTGARTDGCAIYYKHNVLQLVEYTTVEYNQPNVRILDRDNVAIIAKFSPIKFPTRKFVVATTHLLYNPRRQDVRLAQIQLLLTEVDRIAYNPESGYYVPVIVTGDLNSTPKSAVYKFITEGKLQYENLSSRSLTSDESGPKTGKKFLPAFLRITDQCQHANLLPTRQNNANISRTEELRLIELKHSERKNRQNDRYNMDEDDKKLFSSGILTHRLALKSVYEHGVDGNEEGTTFQNEWISVDYIFFSHPQSDVDQVILLERYRLPTKAELGDLRIPNGQLGSDHFSLVAKFQLQI</sequence>
<dbReference type="PANTHER" id="PTHR12121:SF34">
    <property type="entry name" value="PROTEIN ANGEL"/>
    <property type="match status" value="1"/>
</dbReference>
<keyword evidence="3" id="KW-1185">Reference proteome</keyword>
<evidence type="ECO:0000313" key="3">
    <source>
        <dbReference type="Proteomes" id="UP001168821"/>
    </source>
</evidence>
<dbReference type="Proteomes" id="UP001168821">
    <property type="component" value="Unassembled WGS sequence"/>
</dbReference>
<proteinExistence type="predicted"/>
<dbReference type="Pfam" id="PF03372">
    <property type="entry name" value="Exo_endo_phos"/>
    <property type="match status" value="1"/>
</dbReference>
<dbReference type="Gene3D" id="3.60.10.10">
    <property type="entry name" value="Endonuclease/exonuclease/phosphatase"/>
    <property type="match status" value="1"/>
</dbReference>
<accession>A0AA38IQZ6</accession>
<comment type="caution">
    <text evidence="2">The sequence shown here is derived from an EMBL/GenBank/DDBJ whole genome shotgun (WGS) entry which is preliminary data.</text>
</comment>